<dbReference type="AlphaFoldDB" id="A0A919J1B2"/>
<dbReference type="EMBL" id="BOMM01000036">
    <property type="protein sequence ID" value="GIE12098.1"/>
    <property type="molecule type" value="Genomic_DNA"/>
</dbReference>
<protein>
    <submittedName>
        <fullName evidence="2">Uncharacterized protein</fullName>
    </submittedName>
</protein>
<comment type="caution">
    <text evidence="2">The sequence shown here is derived from an EMBL/GenBank/DDBJ whole genome shotgun (WGS) entry which is preliminary data.</text>
</comment>
<evidence type="ECO:0000313" key="3">
    <source>
        <dbReference type="Proteomes" id="UP000598174"/>
    </source>
</evidence>
<feature type="region of interest" description="Disordered" evidence="1">
    <location>
        <begin position="1"/>
        <end position="76"/>
    </location>
</feature>
<reference evidence="2" key="1">
    <citation type="submission" date="2021-01" db="EMBL/GenBank/DDBJ databases">
        <title>Whole genome shotgun sequence of Actinoplanes ferrugineus NBRC 15555.</title>
        <authorList>
            <person name="Komaki H."/>
            <person name="Tamura T."/>
        </authorList>
    </citation>
    <scope>NUCLEOTIDE SEQUENCE</scope>
    <source>
        <strain evidence="2">NBRC 15555</strain>
    </source>
</reference>
<feature type="compositionally biased region" description="Low complexity" evidence="1">
    <location>
        <begin position="39"/>
        <end position="48"/>
    </location>
</feature>
<evidence type="ECO:0000256" key="1">
    <source>
        <dbReference type="SAM" id="MobiDB-lite"/>
    </source>
</evidence>
<evidence type="ECO:0000313" key="2">
    <source>
        <dbReference type="EMBL" id="GIE12098.1"/>
    </source>
</evidence>
<keyword evidence="3" id="KW-1185">Reference proteome</keyword>
<feature type="compositionally biased region" description="Gly residues" evidence="1">
    <location>
        <begin position="1"/>
        <end position="21"/>
    </location>
</feature>
<proteinExistence type="predicted"/>
<name>A0A919J1B2_9ACTN</name>
<organism evidence="2 3">
    <name type="scientific">Paractinoplanes ferrugineus</name>
    <dbReference type="NCBI Taxonomy" id="113564"/>
    <lineage>
        <taxon>Bacteria</taxon>
        <taxon>Bacillati</taxon>
        <taxon>Actinomycetota</taxon>
        <taxon>Actinomycetes</taxon>
        <taxon>Micromonosporales</taxon>
        <taxon>Micromonosporaceae</taxon>
        <taxon>Paractinoplanes</taxon>
    </lineage>
</organism>
<gene>
    <name evidence="2" type="ORF">Afe05nite_39380</name>
</gene>
<dbReference type="Proteomes" id="UP000598174">
    <property type="component" value="Unassembled WGS sequence"/>
</dbReference>
<feature type="compositionally biased region" description="Acidic residues" evidence="1">
    <location>
        <begin position="28"/>
        <end position="37"/>
    </location>
</feature>
<accession>A0A919J1B2</accession>
<sequence>MVGGRGRCAGGGGGAAGGGVAGQAIGEGEVEEADGDVVGDGPVDGLPLRGEDGERPEGGAGGVVGGVAEQGHGGLQGWVGDPFEQVVGFWGALHEEDLGWVLGEGGDHGAG</sequence>